<comment type="caution">
    <text evidence="1">The sequence shown here is derived from an EMBL/GenBank/DDBJ whole genome shotgun (WGS) entry which is preliminary data.</text>
</comment>
<keyword evidence="1" id="KW-0689">Ribosomal protein</keyword>
<evidence type="ECO:0000313" key="2">
    <source>
        <dbReference type="Proteomes" id="UP001345013"/>
    </source>
</evidence>
<dbReference type="EMBL" id="JAVRRG010000033">
    <property type="protein sequence ID" value="KAK5094548.1"/>
    <property type="molecule type" value="Genomic_DNA"/>
</dbReference>
<dbReference type="Proteomes" id="UP001345013">
    <property type="component" value="Unassembled WGS sequence"/>
</dbReference>
<dbReference type="GO" id="GO:0005840">
    <property type="term" value="C:ribosome"/>
    <property type="evidence" value="ECO:0007669"/>
    <property type="project" value="UniProtKB-KW"/>
</dbReference>
<dbReference type="InterPro" id="IPR035810">
    <property type="entry name" value="PEBP_euk"/>
</dbReference>
<gene>
    <name evidence="1" type="primary">MRPL35</name>
    <name evidence="1" type="ORF">LTR24_003489</name>
</gene>
<dbReference type="InterPro" id="IPR036610">
    <property type="entry name" value="PEBP-like_sf"/>
</dbReference>
<evidence type="ECO:0000313" key="1">
    <source>
        <dbReference type="EMBL" id="KAK5094548.1"/>
    </source>
</evidence>
<organism evidence="1 2">
    <name type="scientific">Lithohypha guttulata</name>
    <dbReference type="NCBI Taxonomy" id="1690604"/>
    <lineage>
        <taxon>Eukaryota</taxon>
        <taxon>Fungi</taxon>
        <taxon>Dikarya</taxon>
        <taxon>Ascomycota</taxon>
        <taxon>Pezizomycotina</taxon>
        <taxon>Eurotiomycetes</taxon>
        <taxon>Chaetothyriomycetidae</taxon>
        <taxon>Chaetothyriales</taxon>
        <taxon>Trichomeriaceae</taxon>
        <taxon>Lithohypha</taxon>
    </lineage>
</organism>
<name>A0ABR0KEL7_9EURO</name>
<dbReference type="CDD" id="cd00866">
    <property type="entry name" value="PEBP_euk"/>
    <property type="match status" value="1"/>
</dbReference>
<dbReference type="Gene3D" id="1.20.58.1180">
    <property type="match status" value="1"/>
</dbReference>
<protein>
    <submittedName>
        <fullName evidence="1">Mitochondrial 54S ribosomal protein YmL35</fullName>
    </submittedName>
</protein>
<keyword evidence="2" id="KW-1185">Reference proteome</keyword>
<proteinExistence type="predicted"/>
<keyword evidence="1" id="KW-0687">Ribonucleoprotein</keyword>
<dbReference type="PANTHER" id="PTHR11362:SF82">
    <property type="entry name" value="PHOSPHATIDYLETHANOLAMINE-BINDING PROTEIN 4"/>
    <property type="match status" value="1"/>
</dbReference>
<reference evidence="1 2" key="1">
    <citation type="submission" date="2023-08" db="EMBL/GenBank/DDBJ databases">
        <title>Black Yeasts Isolated from many extreme environments.</title>
        <authorList>
            <person name="Coleine C."/>
            <person name="Stajich J.E."/>
            <person name="Selbmann L."/>
        </authorList>
    </citation>
    <scope>NUCLEOTIDE SEQUENCE [LARGE SCALE GENOMIC DNA]</scope>
    <source>
        <strain evidence="1 2">CCFEE 5885</strain>
    </source>
</reference>
<dbReference type="Gene3D" id="3.90.280.10">
    <property type="entry name" value="PEBP-like"/>
    <property type="match status" value="1"/>
</dbReference>
<dbReference type="SUPFAM" id="SSF49777">
    <property type="entry name" value="PEBP-like"/>
    <property type="match status" value="1"/>
</dbReference>
<dbReference type="PANTHER" id="PTHR11362">
    <property type="entry name" value="PHOSPHATIDYLETHANOLAMINE-BINDING PROTEIN"/>
    <property type="match status" value="1"/>
</dbReference>
<accession>A0ABR0KEL7</accession>
<sequence>MAPSRAPSAQLLRSLRNFDLNAGPAHTIRALSTSCRHAEEAQVQRESFYKNPNPETAFVPRLERKLVAAGTPPVGSRRRRMAIAQSQGIPFDQLPFQCFQEARKVLIEDRQEKLKQIETMRARVARLQETNGNDLHKGGEPYKQKRLASMRKELEHLKILADINDPNVKRRFEDKKGDMNKPIYRYLADRKWREYRRKILVQRITQLKVIPDVTPHCDPIIDVKMSFGRKNVQPGDFVDSAISEKPVQLAIQSFEQLSKLVTIAIIDPDVPNLTTDAFDSRCHFLATNIQLGPTTPQIDLAQLPEEQVLVPWLPPTALKGAPYNRLSILILQQKDNIPIEKEAALKNVRQDDFRTRTFLTRHMLHPIGATLFRTKWDDSMASLMNRAGIDGADMELKRVKVEPLPYKRRNPSTFR</sequence>